<dbReference type="InterPro" id="IPR017451">
    <property type="entry name" value="F-box-assoc_interact_dom"/>
</dbReference>
<dbReference type="InterPro" id="IPR001810">
    <property type="entry name" value="F-box_dom"/>
</dbReference>
<organism evidence="2 3">
    <name type="scientific">Spinacia oleracea</name>
    <name type="common">Spinach</name>
    <dbReference type="NCBI Taxonomy" id="3562"/>
    <lineage>
        <taxon>Eukaryota</taxon>
        <taxon>Viridiplantae</taxon>
        <taxon>Streptophyta</taxon>
        <taxon>Embryophyta</taxon>
        <taxon>Tracheophyta</taxon>
        <taxon>Spermatophyta</taxon>
        <taxon>Magnoliopsida</taxon>
        <taxon>eudicotyledons</taxon>
        <taxon>Gunneridae</taxon>
        <taxon>Pentapetalae</taxon>
        <taxon>Caryophyllales</taxon>
        <taxon>Chenopodiaceae</taxon>
        <taxon>Chenopodioideae</taxon>
        <taxon>Anserineae</taxon>
        <taxon>Spinacia</taxon>
    </lineage>
</organism>
<dbReference type="PANTHER" id="PTHR31672:SF13">
    <property type="entry name" value="F-BOX PROTEIN CPR30-LIKE"/>
    <property type="match status" value="1"/>
</dbReference>
<evidence type="ECO:0000259" key="1">
    <source>
        <dbReference type="PROSITE" id="PS50181"/>
    </source>
</evidence>
<keyword evidence="2" id="KW-1185">Reference proteome</keyword>
<dbReference type="Pfam" id="PF00646">
    <property type="entry name" value="F-box"/>
    <property type="match status" value="1"/>
</dbReference>
<evidence type="ECO:0000313" key="2">
    <source>
        <dbReference type="Proteomes" id="UP000813463"/>
    </source>
</evidence>
<dbReference type="PROSITE" id="PS50181">
    <property type="entry name" value="FBOX"/>
    <property type="match status" value="1"/>
</dbReference>
<gene>
    <name evidence="3" type="primary">LOC130464112</name>
</gene>
<accession>A0ABM3R1J3</accession>
<dbReference type="GeneID" id="130464112"/>
<dbReference type="InterPro" id="IPR050796">
    <property type="entry name" value="SCF_F-box_component"/>
</dbReference>
<reference evidence="2" key="1">
    <citation type="journal article" date="2021" name="Nat. Commun.">
        <title>Genomic analyses provide insights into spinach domestication and the genetic basis of agronomic traits.</title>
        <authorList>
            <person name="Cai X."/>
            <person name="Sun X."/>
            <person name="Xu C."/>
            <person name="Sun H."/>
            <person name="Wang X."/>
            <person name="Ge C."/>
            <person name="Zhang Z."/>
            <person name="Wang Q."/>
            <person name="Fei Z."/>
            <person name="Jiao C."/>
            <person name="Wang Q."/>
        </authorList>
    </citation>
    <scope>NUCLEOTIDE SEQUENCE [LARGE SCALE GENOMIC DNA]</scope>
    <source>
        <strain evidence="2">cv. Varoflay</strain>
    </source>
</reference>
<dbReference type="SUPFAM" id="SSF81383">
    <property type="entry name" value="F-box domain"/>
    <property type="match status" value="1"/>
</dbReference>
<feature type="domain" description="F-box" evidence="1">
    <location>
        <begin position="24"/>
        <end position="64"/>
    </location>
</feature>
<dbReference type="InterPro" id="IPR006527">
    <property type="entry name" value="F-box-assoc_dom_typ1"/>
</dbReference>
<dbReference type="Gene3D" id="1.20.1280.50">
    <property type="match status" value="1"/>
</dbReference>
<sequence>MVVVEEKRERSKFAENYDHIDGCLPRELTLEILFRLPTKSLVRFKLVCKIWNSLISNPNFIKSYTLNSNNQPVTLLYDDYFNLRKSLSLGKRDNLNLNNNPTVLEINPSFFPDTIANLCHLIGSCDGLVCTYSEHTKLIYLCNPLTKETKEISLPHLKTQPYNRNDIKSMSWFGSVPSINDYKILLVYGNSMPNLRIHAYSMRDEMWRELDTSAFNRLDITTIYINWGKNMVLINETLHICLDINSQNQFMAKFDLVQEILELIPIILKDDDNDYLGGDFVDIFQDGSICICEFRFCSREEMNINLCKWMDVWKLEQYGKWDSWNKLFSFDMGVFDFRIGITSYGKLILKRGTSRNRVVEFELVLVDMTQNPTNQIQLGGVDGIVYVLEYVETLVSPFSLPTD</sequence>
<name>A0ABM3R1J3_SPIOL</name>
<dbReference type="Pfam" id="PF07734">
    <property type="entry name" value="FBA_1"/>
    <property type="match status" value="1"/>
</dbReference>
<dbReference type="NCBIfam" id="TIGR01640">
    <property type="entry name" value="F_box_assoc_1"/>
    <property type="match status" value="1"/>
</dbReference>
<dbReference type="Proteomes" id="UP000813463">
    <property type="component" value="Chromosome 6"/>
</dbReference>
<dbReference type="InterPro" id="IPR036047">
    <property type="entry name" value="F-box-like_dom_sf"/>
</dbReference>
<dbReference type="CDD" id="cd22157">
    <property type="entry name" value="F-box_AtFBW1-like"/>
    <property type="match status" value="1"/>
</dbReference>
<dbReference type="RefSeq" id="XP_056689496.1">
    <property type="nucleotide sequence ID" value="XM_056833518.1"/>
</dbReference>
<dbReference type="PANTHER" id="PTHR31672">
    <property type="entry name" value="BNACNNG10540D PROTEIN"/>
    <property type="match status" value="1"/>
</dbReference>
<dbReference type="SMART" id="SM00256">
    <property type="entry name" value="FBOX"/>
    <property type="match status" value="1"/>
</dbReference>
<evidence type="ECO:0000313" key="3">
    <source>
        <dbReference type="RefSeq" id="XP_056689496.1"/>
    </source>
</evidence>
<protein>
    <submittedName>
        <fullName evidence="3">F-box/kelch-repeat protein At3g23880-like</fullName>
    </submittedName>
</protein>
<proteinExistence type="predicted"/>
<reference evidence="3" key="2">
    <citation type="submission" date="2025-08" db="UniProtKB">
        <authorList>
            <consortium name="RefSeq"/>
        </authorList>
    </citation>
    <scope>IDENTIFICATION</scope>
    <source>
        <tissue evidence="3">Leaf</tissue>
    </source>
</reference>